<evidence type="ECO:0000313" key="3">
    <source>
        <dbReference type="RefSeq" id="XP_026677190.1"/>
    </source>
</evidence>
<dbReference type="STRING" id="121845.A0A3Q0IS66"/>
<dbReference type="PaxDb" id="121845-A0A3Q0IS66"/>
<dbReference type="RefSeq" id="XP_026677190.1">
    <property type="nucleotide sequence ID" value="XM_026821389.1"/>
</dbReference>
<sequence>MSQQGPQPQPPAREKIIIPTKYKTNKNSRGKPQRQDAASSSSQADPDETIIIPSKYKGLDPNQSAPPNYGSDKIIIPTKYKSKRPLLQPPLDPQQSLLWQLLNAPGTEAPIQTRDQPTLPEAPFEERIVIPSKYREMPPLGRGPVGDAEMSDMEKTLVHKISFPPLFEERPPLKKPVVYKSRWYRAAQNPQPKSKWRDTTPPRLKLMKARYRNEDFNLIDEHGNIKIPKLEVDDILEEQLRKEKREYLEERAKADTVTWAVRLTAGHDLAWPDEEMGCRNINEEKTLKMSRVGITPGLQTGGSRAGFPCRLIPPYSEAKINMFARAKKVEKEFGRFPRALQQVISEVQSDYETAMKKAAIYAKLSAPAEQVRLNILTCPRSFPALVIRGPISWHTNVQLAKHNLDHNLFTLNQVIVKLNQLCVDEFRNKFIVPREALEKQVRLNILTCPRSFPALVIRGPISWHTNVQLAKHNLDHNLFILNQVIVKLNQLCVDEFRDKFIVPREALEKVSMPLLSTQLESITTELCDQNRTYLTEEWLSKCCELLVEHADAWKHLVPLSANNPSYKQVSIDKSCSRVNLQDIPQYNTRAHNLA</sequence>
<feature type="compositionally biased region" description="Low complexity" evidence="1">
    <location>
        <begin position="35"/>
        <end position="44"/>
    </location>
</feature>
<organism evidence="2 3">
    <name type="scientific">Diaphorina citri</name>
    <name type="common">Asian citrus psyllid</name>
    <dbReference type="NCBI Taxonomy" id="121845"/>
    <lineage>
        <taxon>Eukaryota</taxon>
        <taxon>Metazoa</taxon>
        <taxon>Ecdysozoa</taxon>
        <taxon>Arthropoda</taxon>
        <taxon>Hexapoda</taxon>
        <taxon>Insecta</taxon>
        <taxon>Pterygota</taxon>
        <taxon>Neoptera</taxon>
        <taxon>Paraneoptera</taxon>
        <taxon>Hemiptera</taxon>
        <taxon>Sternorrhyncha</taxon>
        <taxon>Psylloidea</taxon>
        <taxon>Psyllidae</taxon>
        <taxon>Diaphorininae</taxon>
        <taxon>Diaphorina</taxon>
    </lineage>
</organism>
<dbReference type="Proteomes" id="UP000079169">
    <property type="component" value="Unplaced"/>
</dbReference>
<feature type="region of interest" description="Disordered" evidence="1">
    <location>
        <begin position="1"/>
        <end position="71"/>
    </location>
</feature>
<dbReference type="GeneID" id="113466198"/>
<keyword evidence="2" id="KW-1185">Reference proteome</keyword>
<proteinExistence type="predicted"/>
<protein>
    <submittedName>
        <fullName evidence="3">Uncharacterized protein LOC113466198</fullName>
    </submittedName>
</protein>
<feature type="compositionally biased region" description="Basic residues" evidence="1">
    <location>
        <begin position="23"/>
        <end position="32"/>
    </location>
</feature>
<accession>A0A3Q0IS66</accession>
<dbReference type="KEGG" id="dci:113466198"/>
<dbReference type="AlphaFoldDB" id="A0A3Q0IS66"/>
<name>A0A3Q0IS66_DIACI</name>
<reference evidence="3" key="1">
    <citation type="submission" date="2025-08" db="UniProtKB">
        <authorList>
            <consortium name="RefSeq"/>
        </authorList>
    </citation>
    <scope>IDENTIFICATION</scope>
</reference>
<evidence type="ECO:0000313" key="2">
    <source>
        <dbReference type="Proteomes" id="UP000079169"/>
    </source>
</evidence>
<evidence type="ECO:0000256" key="1">
    <source>
        <dbReference type="SAM" id="MobiDB-lite"/>
    </source>
</evidence>
<gene>
    <name evidence="3" type="primary">LOC113466198</name>
</gene>